<evidence type="ECO:0000256" key="8">
    <source>
        <dbReference type="SAM" id="MobiDB-lite"/>
    </source>
</evidence>
<evidence type="ECO:0000256" key="6">
    <source>
        <dbReference type="ARBA" id="ARBA00022840"/>
    </source>
</evidence>
<dbReference type="GO" id="GO:0007165">
    <property type="term" value="P:signal transduction"/>
    <property type="evidence" value="ECO:0007669"/>
    <property type="project" value="TreeGrafter"/>
</dbReference>
<dbReference type="GO" id="GO:0005634">
    <property type="term" value="C:nucleus"/>
    <property type="evidence" value="ECO:0007669"/>
    <property type="project" value="TreeGrafter"/>
</dbReference>
<dbReference type="InterPro" id="IPR000719">
    <property type="entry name" value="Prot_kinase_dom"/>
</dbReference>
<evidence type="ECO:0000259" key="9">
    <source>
        <dbReference type="PROSITE" id="PS50011"/>
    </source>
</evidence>
<dbReference type="InterPro" id="IPR050591">
    <property type="entry name" value="GSK-3"/>
</dbReference>
<keyword evidence="3" id="KW-0808">Transferase</keyword>
<evidence type="ECO:0000313" key="10">
    <source>
        <dbReference type="EMBL" id="KPI83561.1"/>
    </source>
</evidence>
<organism evidence="10 11">
    <name type="scientific">Leptomonas seymouri</name>
    <dbReference type="NCBI Taxonomy" id="5684"/>
    <lineage>
        <taxon>Eukaryota</taxon>
        <taxon>Discoba</taxon>
        <taxon>Euglenozoa</taxon>
        <taxon>Kinetoplastea</taxon>
        <taxon>Metakinetoplastina</taxon>
        <taxon>Trypanosomatida</taxon>
        <taxon>Trypanosomatidae</taxon>
        <taxon>Leishmaniinae</taxon>
        <taxon>Leptomonas</taxon>
    </lineage>
</organism>
<dbReference type="SUPFAM" id="SSF56112">
    <property type="entry name" value="Protein kinase-like (PK-like)"/>
    <property type="match status" value="1"/>
</dbReference>
<feature type="region of interest" description="Disordered" evidence="8">
    <location>
        <begin position="541"/>
        <end position="561"/>
    </location>
</feature>
<dbReference type="OMA" id="YLPMDLC"/>
<dbReference type="VEuPathDB" id="TriTrypDB:Lsey_0356_0030"/>
<dbReference type="PROSITE" id="PS50011">
    <property type="entry name" value="PROTEIN_KINASE_DOM"/>
    <property type="match status" value="1"/>
</dbReference>
<feature type="compositionally biased region" description="Basic and acidic residues" evidence="8">
    <location>
        <begin position="398"/>
        <end position="423"/>
    </location>
</feature>
<dbReference type="AlphaFoldDB" id="A0A0N1HU16"/>
<evidence type="ECO:0000256" key="2">
    <source>
        <dbReference type="ARBA" id="ARBA00022527"/>
    </source>
</evidence>
<feature type="compositionally biased region" description="Low complexity" evidence="8">
    <location>
        <begin position="436"/>
        <end position="451"/>
    </location>
</feature>
<dbReference type="PROSITE" id="PS00108">
    <property type="entry name" value="PROTEIN_KINASE_ST"/>
    <property type="match status" value="1"/>
</dbReference>
<evidence type="ECO:0000313" key="11">
    <source>
        <dbReference type="Proteomes" id="UP000038009"/>
    </source>
</evidence>
<name>A0A0N1HU16_LEPSE</name>
<feature type="compositionally biased region" description="Basic and acidic residues" evidence="8">
    <location>
        <begin position="454"/>
        <end position="463"/>
    </location>
</feature>
<keyword evidence="2" id="KW-0723">Serine/threonine-protein kinase</keyword>
<keyword evidence="11" id="KW-1185">Reference proteome</keyword>
<comment type="similarity">
    <text evidence="1">Belongs to the protein kinase superfamily. CMGC Ser/Thr protein kinase family. GSK-3 subfamily.</text>
</comment>
<feature type="domain" description="Protein kinase" evidence="9">
    <location>
        <begin position="2"/>
        <end position="527"/>
    </location>
</feature>
<dbReference type="InterPro" id="IPR011009">
    <property type="entry name" value="Kinase-like_dom_sf"/>
</dbReference>
<dbReference type="GO" id="GO:0030154">
    <property type="term" value="P:cell differentiation"/>
    <property type="evidence" value="ECO:0007669"/>
    <property type="project" value="TreeGrafter"/>
</dbReference>
<feature type="binding site" evidence="7">
    <location>
        <position position="31"/>
    </location>
    <ligand>
        <name>ATP</name>
        <dbReference type="ChEBI" id="CHEBI:30616"/>
    </ligand>
</feature>
<dbReference type="Gene3D" id="1.10.510.10">
    <property type="entry name" value="Transferase(Phosphotransferase) domain 1"/>
    <property type="match status" value="2"/>
</dbReference>
<dbReference type="Gene3D" id="3.30.200.20">
    <property type="entry name" value="Phosphorylase Kinase, domain 1"/>
    <property type="match status" value="1"/>
</dbReference>
<evidence type="ECO:0000256" key="5">
    <source>
        <dbReference type="ARBA" id="ARBA00022777"/>
    </source>
</evidence>
<keyword evidence="4 7" id="KW-0547">Nucleotide-binding</keyword>
<dbReference type="EMBL" id="LJSK01000356">
    <property type="protein sequence ID" value="KPI83561.1"/>
    <property type="molecule type" value="Genomic_DNA"/>
</dbReference>
<keyword evidence="6 7" id="KW-0067">ATP-binding</keyword>
<dbReference type="GO" id="GO:0004674">
    <property type="term" value="F:protein serine/threonine kinase activity"/>
    <property type="evidence" value="ECO:0007669"/>
    <property type="project" value="UniProtKB-KW"/>
</dbReference>
<gene>
    <name evidence="10" type="ORF">ABL78_7400</name>
</gene>
<dbReference type="OrthoDB" id="272141at2759"/>
<feature type="region of interest" description="Disordered" evidence="8">
    <location>
        <begin position="196"/>
        <end position="223"/>
    </location>
</feature>
<dbReference type="PANTHER" id="PTHR24057">
    <property type="entry name" value="GLYCOGEN SYNTHASE KINASE-3 ALPHA"/>
    <property type="match status" value="1"/>
</dbReference>
<dbReference type="InterPro" id="IPR017441">
    <property type="entry name" value="Protein_kinase_ATP_BS"/>
</dbReference>
<evidence type="ECO:0000256" key="1">
    <source>
        <dbReference type="ARBA" id="ARBA00005527"/>
    </source>
</evidence>
<sequence>MYKPLCYLGRGSFGVVLLAEDTKDGKKVAIKRVRYDPRLHNREVTILDSVLVNHQTPSKRILTPRNDAKCTSSSLAMPAKKSVVDWTGNHHPHIVELIDSYVTYDSAPTESDTAASAAAAFNAQMGSAGANHRDSGFFAQMHQSASAGPAYAYLEMVMSYLPMDLCALKKHFYRQHSMPSAELSVQLSSLSTAAGPGLTKTGGEMDGGEEGRAPPSTVPQLHTTGRLASPKAGARMPLRWVKIFLFQLARALAFMHMHHVCHRDLKPANVLVDPDTGRLQLCDFGSAKQILYPTKEKNVSYICSRYYRAPELLFGALHYGCEVDMWSFGCLLAELLRESGRPLFRGCTSVDQMAEIFKVMGAPSKREMYAMNPQCAEALLRTHAMHKPRPMAGTGFGAERDELMGDEDGGLHGDHSHARHDGFMDEEEDALEGVHAASASPSAPASSVSPALPHHVDDGRSDDASLGGEVPMAFDEYYDVLKVRAIPWKTLFPVDTPNEAVALVTALLCYVPQKRLSAPDVVEHDFFDDLFAPVQRSTVKGGAAEAHRSEGSGGEADDSSLRMPNGRLMPLEMFQVTAAERELYTDTVLAKMARQAELIFAAMQKEEQSVNSL</sequence>
<dbReference type="InterPro" id="IPR008271">
    <property type="entry name" value="Ser/Thr_kinase_AS"/>
</dbReference>
<dbReference type="GO" id="GO:0005524">
    <property type="term" value="F:ATP binding"/>
    <property type="evidence" value="ECO:0007669"/>
    <property type="project" value="UniProtKB-UniRule"/>
</dbReference>
<protein>
    <recommendedName>
        <fullName evidence="9">Protein kinase domain-containing protein</fullName>
    </recommendedName>
</protein>
<dbReference type="Pfam" id="PF00069">
    <property type="entry name" value="Pkinase"/>
    <property type="match status" value="1"/>
</dbReference>
<dbReference type="PANTHER" id="PTHR24057:SF0">
    <property type="entry name" value="PROTEIN KINASE SHAGGY-RELATED"/>
    <property type="match status" value="1"/>
</dbReference>
<accession>A0A0N1HU16</accession>
<keyword evidence="5" id="KW-0418">Kinase</keyword>
<reference evidence="10 11" key="1">
    <citation type="journal article" date="2015" name="PLoS Pathog.">
        <title>Leptomonas seymouri: Adaptations to the Dixenous Life Cycle Analyzed by Genome Sequencing, Transcriptome Profiling and Co-infection with Leishmania donovani.</title>
        <authorList>
            <person name="Kraeva N."/>
            <person name="Butenko A."/>
            <person name="Hlavacova J."/>
            <person name="Kostygov A."/>
            <person name="Myskova J."/>
            <person name="Grybchuk D."/>
            <person name="Lestinova T."/>
            <person name="Votypka J."/>
            <person name="Volf P."/>
            <person name="Opperdoes F."/>
            <person name="Flegontov P."/>
            <person name="Lukes J."/>
            <person name="Yurchenko V."/>
        </authorList>
    </citation>
    <scope>NUCLEOTIDE SEQUENCE [LARGE SCALE GENOMIC DNA]</scope>
    <source>
        <strain evidence="10 11">ATCC 30220</strain>
    </source>
</reference>
<proteinExistence type="inferred from homology"/>
<evidence type="ECO:0000256" key="4">
    <source>
        <dbReference type="ARBA" id="ARBA00022741"/>
    </source>
</evidence>
<dbReference type="SMART" id="SM00220">
    <property type="entry name" value="S_TKc"/>
    <property type="match status" value="1"/>
</dbReference>
<dbReference type="Proteomes" id="UP000038009">
    <property type="component" value="Unassembled WGS sequence"/>
</dbReference>
<feature type="region of interest" description="Disordered" evidence="8">
    <location>
        <begin position="390"/>
        <end position="464"/>
    </location>
</feature>
<dbReference type="FunFam" id="1.10.510.10:FF:000624">
    <property type="entry name" value="Mitogen-activated protein kinase"/>
    <property type="match status" value="1"/>
</dbReference>
<evidence type="ECO:0000256" key="3">
    <source>
        <dbReference type="ARBA" id="ARBA00022679"/>
    </source>
</evidence>
<comment type="caution">
    <text evidence="10">The sequence shown here is derived from an EMBL/GenBank/DDBJ whole genome shotgun (WGS) entry which is preliminary data.</text>
</comment>
<dbReference type="PROSITE" id="PS00107">
    <property type="entry name" value="PROTEIN_KINASE_ATP"/>
    <property type="match status" value="1"/>
</dbReference>
<evidence type="ECO:0000256" key="7">
    <source>
        <dbReference type="PROSITE-ProRule" id="PRU10141"/>
    </source>
</evidence>
<dbReference type="GO" id="GO:0005737">
    <property type="term" value="C:cytoplasm"/>
    <property type="evidence" value="ECO:0007669"/>
    <property type="project" value="TreeGrafter"/>
</dbReference>